<comment type="caution">
    <text evidence="2">The sequence shown here is derived from an EMBL/GenBank/DDBJ whole genome shotgun (WGS) entry which is preliminary data.</text>
</comment>
<reference evidence="2 3" key="1">
    <citation type="submission" date="2021-06" db="EMBL/GenBank/DDBJ databases">
        <title>Caerostris darwini draft genome.</title>
        <authorList>
            <person name="Kono N."/>
            <person name="Arakawa K."/>
        </authorList>
    </citation>
    <scope>NUCLEOTIDE SEQUENCE [LARGE SCALE GENOMIC DNA]</scope>
</reference>
<feature type="region of interest" description="Disordered" evidence="1">
    <location>
        <begin position="79"/>
        <end position="123"/>
    </location>
</feature>
<evidence type="ECO:0000313" key="3">
    <source>
        <dbReference type="Proteomes" id="UP001054837"/>
    </source>
</evidence>
<accession>A0AAV4MUS5</accession>
<dbReference type="AlphaFoldDB" id="A0AAV4MUS5"/>
<dbReference type="EMBL" id="BPLQ01000909">
    <property type="protein sequence ID" value="GIX76164.1"/>
    <property type="molecule type" value="Genomic_DNA"/>
</dbReference>
<gene>
    <name evidence="2" type="ORF">CDAR_572031</name>
</gene>
<keyword evidence="3" id="KW-1185">Reference proteome</keyword>
<evidence type="ECO:0000313" key="2">
    <source>
        <dbReference type="EMBL" id="GIX76164.1"/>
    </source>
</evidence>
<evidence type="ECO:0000256" key="1">
    <source>
        <dbReference type="SAM" id="MobiDB-lite"/>
    </source>
</evidence>
<dbReference type="Proteomes" id="UP001054837">
    <property type="component" value="Unassembled WGS sequence"/>
</dbReference>
<sequence>MSLFERSGSTNPSFHPLPHEEDFISSGRLLAQCQPRRPAPKRTGRNLPFWGQMPREKFSLGRCRYYRWRTLSLICQKGPHHKRLSPPRKTFGTTPITPSRTSRSKMSLFERSGSTNPSFHPSLPHEEDFISSGRLLAQCQPRRPAPLKRTGRNLPFWGKCPRKSFLWGVVVIIVGAIDKWDYWEEGEKPAWKH</sequence>
<proteinExistence type="predicted"/>
<name>A0AAV4MUS5_9ARAC</name>
<organism evidence="2 3">
    <name type="scientific">Caerostris darwini</name>
    <dbReference type="NCBI Taxonomy" id="1538125"/>
    <lineage>
        <taxon>Eukaryota</taxon>
        <taxon>Metazoa</taxon>
        <taxon>Ecdysozoa</taxon>
        <taxon>Arthropoda</taxon>
        <taxon>Chelicerata</taxon>
        <taxon>Arachnida</taxon>
        <taxon>Araneae</taxon>
        <taxon>Araneomorphae</taxon>
        <taxon>Entelegynae</taxon>
        <taxon>Araneoidea</taxon>
        <taxon>Araneidae</taxon>
        <taxon>Caerostris</taxon>
    </lineage>
</organism>
<protein>
    <submittedName>
        <fullName evidence="2">Uncharacterized protein</fullName>
    </submittedName>
</protein>